<dbReference type="CDD" id="cd03822">
    <property type="entry name" value="GT4_mannosyltransferase-like"/>
    <property type="match status" value="1"/>
</dbReference>
<dbReference type="PANTHER" id="PTHR12526:SF572">
    <property type="entry name" value="BLL5144 PROTEIN"/>
    <property type="match status" value="1"/>
</dbReference>
<dbReference type="InterPro" id="IPR001296">
    <property type="entry name" value="Glyco_trans_1"/>
</dbReference>
<sequence>MNRTSEVRKIAFVGDYLPRKCGIATYTHDLCTSTATQFPSADCFVVPVNDLPEGYDYPPEVRFEIEEQELDSYLRAADFLNFSNADVVCLQHEYGIFGGPAGSHILRLLRNLRMPIVTTLHTVLKEPNEDQRRVMDEILELSARVIVMSERARTFLREVWNAPEAKIDLIAHGIPDMPFVDSAFYKDQFSVEGKHVALTFGLLAPNKGIEYMLEAMPAILEEFPNFVYIVLGATHPNLVREQGERYRISLERLARKLGIRENVSFYNRFVDLPELIEFIGVADIYVTPYLNPAQITSGTLAYAFGCGKAVVSTPYWHAEELLADGRGVLVPFADSGALATAIRDLLRDESRRHAMRKRGYLMGREMIWSRVAHQFVESFQHARRSRLDVLPIKPLAVRTLAEQPLDLPGWRLDHLVRMSDSAGMFQHATFTIPNFAEGYCTDDNARALLLTVMLEQLGQGSLQTARLASTYAAFLNYAFDPARGQFRNFMSFDRRWLEDVGSDDSQGRAIWVLGACVRRSQRHDLQFWASHLFDQALPGLLETSSPRAWAFGLLGVCHYLQRLAGARPASQARDLLAQKLLQLYEAVATDEWRWFEDRLTYDNARLSQGLIAAARNGGPPEALQAGLDSLSWLVEHHKAPSGCFRPIGCNGFYVRNGIRAQFDQQPVEAQAMVSACLEAYRATEDPSWLAEARRALEWFLGGNDLGLEIYDAKSGGCRDGLQEDRINQNQGAESTLAFLLSLAEMKLIESVLSHQRQVQST</sequence>
<evidence type="ECO:0000313" key="3">
    <source>
        <dbReference type="EMBL" id="MDG3005100.1"/>
    </source>
</evidence>
<organism evidence="3 4">
    <name type="scientific">Paludisphaera mucosa</name>
    <dbReference type="NCBI Taxonomy" id="3030827"/>
    <lineage>
        <taxon>Bacteria</taxon>
        <taxon>Pseudomonadati</taxon>
        <taxon>Planctomycetota</taxon>
        <taxon>Planctomycetia</taxon>
        <taxon>Isosphaerales</taxon>
        <taxon>Isosphaeraceae</taxon>
        <taxon>Paludisphaera</taxon>
    </lineage>
</organism>
<evidence type="ECO:0000313" key="4">
    <source>
        <dbReference type="Proteomes" id="UP001216907"/>
    </source>
</evidence>
<gene>
    <name evidence="3" type="ORF">PZE19_15030</name>
</gene>
<reference evidence="3 4" key="1">
    <citation type="submission" date="2023-03" db="EMBL/GenBank/DDBJ databases">
        <title>Paludisphaera mucosa sp. nov. a novel planctomycete from northern fen.</title>
        <authorList>
            <person name="Ivanova A."/>
        </authorList>
    </citation>
    <scope>NUCLEOTIDE SEQUENCE [LARGE SCALE GENOMIC DNA]</scope>
    <source>
        <strain evidence="3 4">Pla2</strain>
    </source>
</reference>
<dbReference type="Pfam" id="PF13439">
    <property type="entry name" value="Glyco_transf_4"/>
    <property type="match status" value="1"/>
</dbReference>
<dbReference type="Proteomes" id="UP001216907">
    <property type="component" value="Unassembled WGS sequence"/>
</dbReference>
<protein>
    <submittedName>
        <fullName evidence="3">Glycosyltransferase family 4 protein</fullName>
    </submittedName>
</protein>
<name>A0ABT6FBZ1_9BACT</name>
<dbReference type="InterPro" id="IPR008928">
    <property type="entry name" value="6-hairpin_glycosidase_sf"/>
</dbReference>
<proteinExistence type="predicted"/>
<keyword evidence="4" id="KW-1185">Reference proteome</keyword>
<dbReference type="PANTHER" id="PTHR12526">
    <property type="entry name" value="GLYCOSYLTRANSFERASE"/>
    <property type="match status" value="1"/>
</dbReference>
<dbReference type="EMBL" id="JARRAG010000002">
    <property type="protein sequence ID" value="MDG3005100.1"/>
    <property type="molecule type" value="Genomic_DNA"/>
</dbReference>
<feature type="domain" description="Glycosyltransferase subfamily 4-like N-terminal" evidence="2">
    <location>
        <begin position="68"/>
        <end position="174"/>
    </location>
</feature>
<accession>A0ABT6FBZ1</accession>
<dbReference type="RefSeq" id="WP_277861449.1">
    <property type="nucleotide sequence ID" value="NZ_JARRAG010000002.1"/>
</dbReference>
<feature type="domain" description="Glycosyl transferase family 1" evidence="1">
    <location>
        <begin position="188"/>
        <end position="360"/>
    </location>
</feature>
<evidence type="ECO:0000259" key="2">
    <source>
        <dbReference type="Pfam" id="PF13439"/>
    </source>
</evidence>
<dbReference type="InterPro" id="IPR028098">
    <property type="entry name" value="Glyco_trans_4-like_N"/>
</dbReference>
<dbReference type="SUPFAM" id="SSF48208">
    <property type="entry name" value="Six-hairpin glycosidases"/>
    <property type="match status" value="1"/>
</dbReference>
<comment type="caution">
    <text evidence="3">The sequence shown here is derived from an EMBL/GenBank/DDBJ whole genome shotgun (WGS) entry which is preliminary data.</text>
</comment>
<dbReference type="Pfam" id="PF00534">
    <property type="entry name" value="Glycos_transf_1"/>
    <property type="match status" value="1"/>
</dbReference>
<evidence type="ECO:0000259" key="1">
    <source>
        <dbReference type="Pfam" id="PF00534"/>
    </source>
</evidence>
<dbReference type="Gene3D" id="3.40.50.2000">
    <property type="entry name" value="Glycogen Phosphorylase B"/>
    <property type="match status" value="2"/>
</dbReference>
<dbReference type="SUPFAM" id="SSF53756">
    <property type="entry name" value="UDP-Glycosyltransferase/glycogen phosphorylase"/>
    <property type="match status" value="1"/>
</dbReference>